<accession>A0A8S1ESR4</accession>
<dbReference type="Gene3D" id="3.30.870.30">
    <property type="entry name" value="MITD, C-terminal phospholipase D-like domain"/>
    <property type="match status" value="1"/>
</dbReference>
<organism evidence="2 3">
    <name type="scientific">Caenorhabditis bovis</name>
    <dbReference type="NCBI Taxonomy" id="2654633"/>
    <lineage>
        <taxon>Eukaryota</taxon>
        <taxon>Metazoa</taxon>
        <taxon>Ecdysozoa</taxon>
        <taxon>Nematoda</taxon>
        <taxon>Chromadorea</taxon>
        <taxon>Rhabditida</taxon>
        <taxon>Rhabditina</taxon>
        <taxon>Rhabditomorpha</taxon>
        <taxon>Rhabditoidea</taxon>
        <taxon>Rhabditidae</taxon>
        <taxon>Peloderinae</taxon>
        <taxon>Caenorhabditis</taxon>
    </lineage>
</organism>
<sequence>MNDDIQKKINFAASNLGQAAHNEKLNNTKEALSKYREGIETLRAAFRSLINHKVILNVEYNEKLHDREITFDNGWTVKIERGLDYFHTIDFNIIGSFDTNLRPCRETNVDIFKPKR</sequence>
<feature type="domain" description="MITD1 C-terminal phospholipase D-like" evidence="1">
    <location>
        <begin position="25"/>
        <end position="113"/>
    </location>
</feature>
<dbReference type="Pfam" id="PF16565">
    <property type="entry name" value="MIT_C"/>
    <property type="match status" value="1"/>
</dbReference>
<comment type="caution">
    <text evidence="2">The sequence shown here is derived from an EMBL/GenBank/DDBJ whole genome shotgun (WGS) entry which is preliminary data.</text>
</comment>
<reference evidence="2 3" key="1">
    <citation type="submission" date="2020-04" db="EMBL/GenBank/DDBJ databases">
        <authorList>
            <person name="Laetsch R D."/>
            <person name="Stevens L."/>
            <person name="Kumar S."/>
            <person name="Blaxter L. M."/>
        </authorList>
    </citation>
    <scope>NUCLEOTIDE SEQUENCE [LARGE SCALE GENOMIC DNA]</scope>
</reference>
<proteinExistence type="predicted"/>
<dbReference type="EMBL" id="CADEPM010000003">
    <property type="protein sequence ID" value="CAB3402625.1"/>
    <property type="molecule type" value="Genomic_DNA"/>
</dbReference>
<protein>
    <recommendedName>
        <fullName evidence="1">MITD1 C-terminal phospholipase D-like domain-containing protein</fullName>
    </recommendedName>
</protein>
<dbReference type="Proteomes" id="UP000494206">
    <property type="component" value="Unassembled WGS sequence"/>
</dbReference>
<evidence type="ECO:0000313" key="2">
    <source>
        <dbReference type="EMBL" id="CAB3402625.1"/>
    </source>
</evidence>
<dbReference type="OrthoDB" id="19553at2759"/>
<evidence type="ECO:0000259" key="1">
    <source>
        <dbReference type="Pfam" id="PF16565"/>
    </source>
</evidence>
<name>A0A8S1ESR4_9PELO</name>
<dbReference type="InterPro" id="IPR038113">
    <property type="entry name" value="MITD1_C_sf"/>
</dbReference>
<dbReference type="AlphaFoldDB" id="A0A8S1ESR4"/>
<keyword evidence="3" id="KW-1185">Reference proteome</keyword>
<gene>
    <name evidence="2" type="ORF">CBOVIS_LOCUS5219</name>
</gene>
<evidence type="ECO:0000313" key="3">
    <source>
        <dbReference type="Proteomes" id="UP000494206"/>
    </source>
</evidence>
<dbReference type="InterPro" id="IPR032341">
    <property type="entry name" value="MITD1_C"/>
</dbReference>